<feature type="transmembrane region" description="Helical" evidence="1">
    <location>
        <begin position="83"/>
        <end position="104"/>
    </location>
</feature>
<gene>
    <name evidence="2" type="ORF">P9B03_07105</name>
</gene>
<dbReference type="RefSeq" id="WP_326122791.1">
    <property type="nucleotide sequence ID" value="NZ_JARSFG010000010.1"/>
</dbReference>
<dbReference type="PIRSF" id="PIRSF038991">
    <property type="entry name" value="Protein_AbrB"/>
    <property type="match status" value="1"/>
</dbReference>
<feature type="transmembrane region" description="Helical" evidence="1">
    <location>
        <begin position="5"/>
        <end position="23"/>
    </location>
</feature>
<proteinExistence type="predicted"/>
<comment type="caution">
    <text evidence="2">The sequence shown here is derived from an EMBL/GenBank/DDBJ whole genome shotgun (WGS) entry which is preliminary data.</text>
</comment>
<feature type="transmembrane region" description="Helical" evidence="1">
    <location>
        <begin position="229"/>
        <end position="250"/>
    </location>
</feature>
<dbReference type="AlphaFoldDB" id="A0AAW9NTX6"/>
<evidence type="ECO:0000313" key="3">
    <source>
        <dbReference type="Proteomes" id="UP001344888"/>
    </source>
</evidence>
<sequence length="343" mass="37475">MRNHALPVVYVAIIAFLGGWFFSLLSLPIPWMIGPLFAVLLAQFFIRTPLKWSAQFRNIGLVIIGITIGENFSLSILQTMGTMFWYMLAINIVFVLLCLLLALITAKYTSMSLHTAVLASVPGALGQIIVFASEEKKADLAAVTYFHLIRVLAVVSVVPFLVSGHVVQQNIEATASPLWAVAVLISMSFLFAIVVGKLHVPTPFFLGPVLFGILLNIVQVDIPVISLDVLHVAQIAVGAHIGLLLTPSALRLPKRTLLFGLINVVLLMFVSFLCAKLVMTMLNYTFATSFLSTAPGGMDQMALIATAIHADADIVTVFQLARMLFLSFIIIPLLKKYSARLEH</sequence>
<feature type="transmembrane region" description="Helical" evidence="1">
    <location>
        <begin position="178"/>
        <end position="198"/>
    </location>
</feature>
<dbReference type="GO" id="GO:0010468">
    <property type="term" value="P:regulation of gene expression"/>
    <property type="evidence" value="ECO:0007669"/>
    <property type="project" value="InterPro"/>
</dbReference>
<dbReference type="PANTHER" id="PTHR38457:SF1">
    <property type="entry name" value="REGULATOR ABRB-RELATED"/>
    <property type="match status" value="1"/>
</dbReference>
<keyword evidence="3" id="KW-1185">Reference proteome</keyword>
<keyword evidence="1" id="KW-0472">Membrane</keyword>
<dbReference type="NCBIfam" id="TIGR03082">
    <property type="entry name" value="Gneg_AbrB_dup"/>
    <property type="match status" value="2"/>
</dbReference>
<keyword evidence="1" id="KW-1133">Transmembrane helix</keyword>
<feature type="transmembrane region" description="Helical" evidence="1">
    <location>
        <begin position="58"/>
        <end position="77"/>
    </location>
</feature>
<dbReference type="EMBL" id="JARSFG010000010">
    <property type="protein sequence ID" value="MEC1178248.1"/>
    <property type="molecule type" value="Genomic_DNA"/>
</dbReference>
<name>A0AAW9NTX6_9BACL</name>
<feature type="transmembrane region" description="Helical" evidence="1">
    <location>
        <begin position="116"/>
        <end position="133"/>
    </location>
</feature>
<evidence type="ECO:0000256" key="1">
    <source>
        <dbReference type="SAM" id="Phobius"/>
    </source>
</evidence>
<feature type="transmembrane region" description="Helical" evidence="1">
    <location>
        <begin position="256"/>
        <end position="278"/>
    </location>
</feature>
<reference evidence="2 3" key="1">
    <citation type="submission" date="2023-03" db="EMBL/GenBank/DDBJ databases">
        <title>Bacillus Genome Sequencing.</title>
        <authorList>
            <person name="Dunlap C."/>
        </authorList>
    </citation>
    <scope>NUCLEOTIDE SEQUENCE [LARGE SCALE GENOMIC DNA]</scope>
    <source>
        <strain evidence="2 3">B-59205</strain>
    </source>
</reference>
<organism evidence="2 3">
    <name type="scientific">Metasolibacillus meyeri</name>
    <dbReference type="NCBI Taxonomy" id="1071052"/>
    <lineage>
        <taxon>Bacteria</taxon>
        <taxon>Bacillati</taxon>
        <taxon>Bacillota</taxon>
        <taxon>Bacilli</taxon>
        <taxon>Bacillales</taxon>
        <taxon>Caryophanaceae</taxon>
        <taxon>Metasolibacillus</taxon>
    </lineage>
</organism>
<keyword evidence="1" id="KW-0812">Transmembrane</keyword>
<dbReference type="GO" id="GO:0016020">
    <property type="term" value="C:membrane"/>
    <property type="evidence" value="ECO:0007669"/>
    <property type="project" value="InterPro"/>
</dbReference>
<dbReference type="Proteomes" id="UP001344888">
    <property type="component" value="Unassembled WGS sequence"/>
</dbReference>
<feature type="transmembrane region" description="Helical" evidence="1">
    <location>
        <begin position="145"/>
        <end position="166"/>
    </location>
</feature>
<feature type="transmembrane region" description="Helical" evidence="1">
    <location>
        <begin position="204"/>
        <end position="222"/>
    </location>
</feature>
<dbReference type="InterPro" id="IPR017516">
    <property type="entry name" value="AbrB_dup"/>
</dbReference>
<dbReference type="Pfam" id="PF05145">
    <property type="entry name" value="AbrB"/>
    <property type="match status" value="1"/>
</dbReference>
<dbReference type="InterPro" id="IPR007820">
    <property type="entry name" value="AbrB_fam"/>
</dbReference>
<evidence type="ECO:0000313" key="2">
    <source>
        <dbReference type="EMBL" id="MEC1178248.1"/>
    </source>
</evidence>
<accession>A0AAW9NTX6</accession>
<protein>
    <submittedName>
        <fullName evidence="2">AbrB family transcriptional regulator</fullName>
    </submittedName>
</protein>
<feature type="transmembrane region" description="Helical" evidence="1">
    <location>
        <begin position="314"/>
        <end position="334"/>
    </location>
</feature>
<dbReference type="PANTHER" id="PTHR38457">
    <property type="entry name" value="REGULATOR ABRB-RELATED"/>
    <property type="match status" value="1"/>
</dbReference>